<evidence type="ECO:0000256" key="2">
    <source>
        <dbReference type="ARBA" id="ARBA00023015"/>
    </source>
</evidence>
<dbReference type="InterPro" id="IPR036390">
    <property type="entry name" value="WH_DNA-bd_sf"/>
</dbReference>
<dbReference type="SUPFAM" id="SSF53850">
    <property type="entry name" value="Periplasmic binding protein-like II"/>
    <property type="match status" value="1"/>
</dbReference>
<accession>Q5QX97</accession>
<keyword evidence="7" id="KW-1185">Reference proteome</keyword>
<dbReference type="InterPro" id="IPR005119">
    <property type="entry name" value="LysR_subst-bd"/>
</dbReference>
<keyword evidence="3" id="KW-0238">DNA-binding</keyword>
<dbReference type="PANTHER" id="PTHR30537:SF10">
    <property type="entry name" value="TRANSCRIPTIONAL REGULATOR-RELATED"/>
    <property type="match status" value="1"/>
</dbReference>
<protein>
    <submittedName>
        <fullName evidence="6">Transcriptional regulator, LysR family</fullName>
    </submittedName>
</protein>
<dbReference type="PANTHER" id="PTHR30537">
    <property type="entry name" value="HTH-TYPE TRANSCRIPTIONAL REGULATOR"/>
    <property type="match status" value="1"/>
</dbReference>
<dbReference type="STRING" id="283942.IL1772"/>
<dbReference type="SUPFAM" id="SSF46785">
    <property type="entry name" value="Winged helix' DNA-binding domain"/>
    <property type="match status" value="1"/>
</dbReference>
<dbReference type="eggNOG" id="COG0583">
    <property type="taxonomic scope" value="Bacteria"/>
</dbReference>
<dbReference type="HOGENOM" id="CLU_039613_16_2_6"/>
<dbReference type="Gene3D" id="1.10.10.10">
    <property type="entry name" value="Winged helix-like DNA-binding domain superfamily/Winged helix DNA-binding domain"/>
    <property type="match status" value="1"/>
</dbReference>
<dbReference type="DNASU" id="3172358"/>
<sequence length="303" mass="34362">MKPWQGISEFAAVAEQQSFTAAARQLRLSVAQVSRNIAALEHRLQMQLLYRSTRSVSLTEEGKLYLPHCQHLVASLRDADQAIQQRTQQPQGLIRITAPVYYGERFIAPLLNDFLHIYPECRLDFQLTNEQVDLIEGSYDVAIRLGQLGNPRLRARKLGSRRHFVVGSPAYFEEFGRPQDINALDAHRCFTGTVRQWRFQVEGKLETVRPESYLHCNNGLALRDAAMKGLGLAMLPDYYVTDSLANGQLEEVLADYRQPDDGIWALYPENRQVIPKVRVLLDYLSGNLSGNLSGKFNTGEIEN</sequence>
<evidence type="ECO:0000259" key="5">
    <source>
        <dbReference type="PROSITE" id="PS50931"/>
    </source>
</evidence>
<evidence type="ECO:0000256" key="4">
    <source>
        <dbReference type="ARBA" id="ARBA00023163"/>
    </source>
</evidence>
<dbReference type="InterPro" id="IPR036388">
    <property type="entry name" value="WH-like_DNA-bd_sf"/>
</dbReference>
<dbReference type="RefSeq" id="WP_011235007.1">
    <property type="nucleotide sequence ID" value="NC_006512.1"/>
</dbReference>
<dbReference type="GO" id="GO:0043565">
    <property type="term" value="F:sequence-specific DNA binding"/>
    <property type="evidence" value="ECO:0007669"/>
    <property type="project" value="TreeGrafter"/>
</dbReference>
<organism evidence="6 7">
    <name type="scientific">Idiomarina loihiensis (strain ATCC BAA-735 / DSM 15497 / L2-TR)</name>
    <dbReference type="NCBI Taxonomy" id="283942"/>
    <lineage>
        <taxon>Bacteria</taxon>
        <taxon>Pseudomonadati</taxon>
        <taxon>Pseudomonadota</taxon>
        <taxon>Gammaproteobacteria</taxon>
        <taxon>Alteromonadales</taxon>
        <taxon>Idiomarinaceae</taxon>
        <taxon>Idiomarina</taxon>
    </lineage>
</organism>
<dbReference type="PROSITE" id="PS50931">
    <property type="entry name" value="HTH_LYSR"/>
    <property type="match status" value="1"/>
</dbReference>
<dbReference type="Proteomes" id="UP000001171">
    <property type="component" value="Chromosome"/>
</dbReference>
<dbReference type="AlphaFoldDB" id="Q5QX97"/>
<dbReference type="GeneID" id="41336954"/>
<dbReference type="GO" id="GO:0006351">
    <property type="term" value="P:DNA-templated transcription"/>
    <property type="evidence" value="ECO:0007669"/>
    <property type="project" value="TreeGrafter"/>
</dbReference>
<evidence type="ECO:0000256" key="3">
    <source>
        <dbReference type="ARBA" id="ARBA00023125"/>
    </source>
</evidence>
<reference evidence="6 7" key="1">
    <citation type="journal article" date="2004" name="Proc. Natl. Acad. Sci. U.S.A.">
        <title>Genome sequence of the deep-sea gamma-proteobacterium Idiomarina loihiensis reveals amino acid fermentation as a source of carbon and energy.</title>
        <authorList>
            <person name="Hou S."/>
            <person name="Saw J.H."/>
            <person name="Lee K.S."/>
            <person name="Freitas T.A."/>
            <person name="Belisle C."/>
            <person name="Kawarabayasi Y."/>
            <person name="Donachie S.P."/>
            <person name="Pikina A."/>
            <person name="Galperin M.Y."/>
            <person name="Koonin E.V."/>
            <person name="Makarova K.S."/>
            <person name="Omelchenko M.V."/>
            <person name="Sorokin A."/>
            <person name="Wolf Y.I."/>
            <person name="Li Q.X."/>
            <person name="Keum Y.S."/>
            <person name="Campbell S."/>
            <person name="Denery J."/>
            <person name="Aizawa S."/>
            <person name="Shibata S."/>
            <person name="Malahoff A."/>
            <person name="Alam M."/>
        </authorList>
    </citation>
    <scope>NUCLEOTIDE SEQUENCE [LARGE SCALE GENOMIC DNA]</scope>
    <source>
        <strain evidence="7">ATCC BAA-735 / DSM 15497 / L2-TR</strain>
    </source>
</reference>
<dbReference type="CDD" id="cd08470">
    <property type="entry name" value="PBP2_CrgA_like_1"/>
    <property type="match status" value="1"/>
</dbReference>
<comment type="similarity">
    <text evidence="1">Belongs to the LysR transcriptional regulatory family.</text>
</comment>
<dbReference type="OrthoDB" id="9786526at2"/>
<evidence type="ECO:0000313" key="7">
    <source>
        <dbReference type="Proteomes" id="UP000001171"/>
    </source>
</evidence>
<dbReference type="KEGG" id="ilo:IL1772"/>
<proteinExistence type="inferred from homology"/>
<dbReference type="EMBL" id="AE017340">
    <property type="protein sequence ID" value="AAV82604.1"/>
    <property type="molecule type" value="Genomic_DNA"/>
</dbReference>
<feature type="domain" description="HTH lysR-type" evidence="5">
    <location>
        <begin position="10"/>
        <end position="59"/>
    </location>
</feature>
<dbReference type="GO" id="GO:0003700">
    <property type="term" value="F:DNA-binding transcription factor activity"/>
    <property type="evidence" value="ECO:0007669"/>
    <property type="project" value="InterPro"/>
</dbReference>
<gene>
    <name evidence="6" type="ordered locus">IL1772</name>
</gene>
<evidence type="ECO:0000313" key="6">
    <source>
        <dbReference type="EMBL" id="AAV82604.1"/>
    </source>
</evidence>
<dbReference type="Gene3D" id="3.40.190.290">
    <property type="match status" value="1"/>
</dbReference>
<dbReference type="FunFam" id="1.10.10.10:FF:000001">
    <property type="entry name" value="LysR family transcriptional regulator"/>
    <property type="match status" value="1"/>
</dbReference>
<keyword evidence="4" id="KW-0804">Transcription</keyword>
<dbReference type="InterPro" id="IPR000847">
    <property type="entry name" value="LysR_HTH_N"/>
</dbReference>
<name>Q5QX97_IDILO</name>
<keyword evidence="2" id="KW-0805">Transcription regulation</keyword>
<dbReference type="InterPro" id="IPR058163">
    <property type="entry name" value="LysR-type_TF_proteobact-type"/>
</dbReference>
<evidence type="ECO:0000256" key="1">
    <source>
        <dbReference type="ARBA" id="ARBA00009437"/>
    </source>
</evidence>
<dbReference type="Pfam" id="PF00126">
    <property type="entry name" value="HTH_1"/>
    <property type="match status" value="1"/>
</dbReference>
<dbReference type="Pfam" id="PF03466">
    <property type="entry name" value="LysR_substrate"/>
    <property type="match status" value="1"/>
</dbReference>